<comment type="caution">
    <text evidence="3">The sequence shown here is derived from an EMBL/GenBank/DDBJ whole genome shotgun (WGS) entry which is preliminary data.</text>
</comment>
<dbReference type="eggNOG" id="COG2378">
    <property type="taxonomic scope" value="Bacteria"/>
</dbReference>
<dbReference type="RefSeq" id="WP_007319879.1">
    <property type="nucleotide sequence ID" value="NZ_BAEH01000120.1"/>
</dbReference>
<reference evidence="3 4" key="1">
    <citation type="submission" date="2011-12" db="EMBL/GenBank/DDBJ databases">
        <title>Whole genome shotgun sequence of Gordonia effusa NBRC 100432.</title>
        <authorList>
            <person name="Yoshida I."/>
            <person name="Takarada H."/>
            <person name="Hosoyama A."/>
            <person name="Tsuchikane K."/>
            <person name="Katsumata H."/>
            <person name="Yamazaki S."/>
            <person name="Fujita N."/>
        </authorList>
    </citation>
    <scope>NUCLEOTIDE SEQUENCE [LARGE SCALE GENOMIC DNA]</scope>
    <source>
        <strain evidence="3 4">NBRC 100432</strain>
    </source>
</reference>
<dbReference type="InterPro" id="IPR051534">
    <property type="entry name" value="CBASS_pafABC_assoc_protein"/>
</dbReference>
<dbReference type="GO" id="GO:0000502">
    <property type="term" value="C:proteasome complex"/>
    <property type="evidence" value="ECO:0007669"/>
    <property type="project" value="UniProtKB-KW"/>
</dbReference>
<protein>
    <submittedName>
        <fullName evidence="3">Proteasome accessory factor B</fullName>
    </submittedName>
</protein>
<evidence type="ECO:0000313" key="4">
    <source>
        <dbReference type="Proteomes" id="UP000035034"/>
    </source>
</evidence>
<dbReference type="EMBL" id="BAEH01000120">
    <property type="protein sequence ID" value="GAB20544.1"/>
    <property type="molecule type" value="Genomic_DNA"/>
</dbReference>
<keyword evidence="4" id="KW-1185">Reference proteome</keyword>
<dbReference type="OrthoDB" id="3268930at2"/>
<feature type="domain" description="WCX" evidence="2">
    <location>
        <begin position="249"/>
        <end position="322"/>
    </location>
</feature>
<proteinExistence type="predicted"/>
<dbReference type="AlphaFoldDB" id="H0R643"/>
<feature type="domain" description="WYL" evidence="1">
    <location>
        <begin position="147"/>
        <end position="214"/>
    </location>
</feature>
<evidence type="ECO:0000259" key="2">
    <source>
        <dbReference type="Pfam" id="PF25583"/>
    </source>
</evidence>
<evidence type="ECO:0000259" key="1">
    <source>
        <dbReference type="Pfam" id="PF13280"/>
    </source>
</evidence>
<dbReference type="Proteomes" id="UP000035034">
    <property type="component" value="Unassembled WGS sequence"/>
</dbReference>
<accession>H0R643</accession>
<dbReference type="Pfam" id="PF13280">
    <property type="entry name" value="WYL"/>
    <property type="match status" value="1"/>
</dbReference>
<dbReference type="STRING" id="1077974.GOEFS_120_00040"/>
<dbReference type="Pfam" id="PF25583">
    <property type="entry name" value="WCX"/>
    <property type="match status" value="1"/>
</dbReference>
<dbReference type="InterPro" id="IPR057727">
    <property type="entry name" value="WCX_dom"/>
</dbReference>
<dbReference type="PANTHER" id="PTHR34580:SF3">
    <property type="entry name" value="PROTEIN PAFB"/>
    <property type="match status" value="1"/>
</dbReference>
<dbReference type="PROSITE" id="PS52050">
    <property type="entry name" value="WYL"/>
    <property type="match status" value="1"/>
</dbReference>
<evidence type="ECO:0000313" key="3">
    <source>
        <dbReference type="EMBL" id="GAB20544.1"/>
    </source>
</evidence>
<gene>
    <name evidence="3" type="primary">pafB</name>
    <name evidence="3" type="ORF">GOEFS_120_00040</name>
</gene>
<dbReference type="PANTHER" id="PTHR34580">
    <property type="match status" value="1"/>
</dbReference>
<name>H0R643_9ACTN</name>
<keyword evidence="3" id="KW-0647">Proteasome</keyword>
<organism evidence="3 4">
    <name type="scientific">Gordonia effusa NBRC 100432</name>
    <dbReference type="NCBI Taxonomy" id="1077974"/>
    <lineage>
        <taxon>Bacteria</taxon>
        <taxon>Bacillati</taxon>
        <taxon>Actinomycetota</taxon>
        <taxon>Actinomycetes</taxon>
        <taxon>Mycobacteriales</taxon>
        <taxon>Gordoniaceae</taxon>
        <taxon>Gordonia</taxon>
    </lineage>
</organism>
<dbReference type="InterPro" id="IPR026881">
    <property type="entry name" value="WYL_dom"/>
</dbReference>
<sequence>MARNRTERLLNLVICLREARQFVTAEFIRENVVGYADEPQSDEAFNRMFERDKAELRDMGVPLLTGTAPRAAGVEGYRIDRESYELPEIVLAEDEAAAVAMAAVVWDSPDIARLTQSAVLKLKGAGIDVRVTEDIEISPRRVSSEPVTRTLIDASTSRRAVTFSHRPSGAGEASRRTLEPWGVLTHRGRWYVIGHDRDRNDQRVFRLSRVTDVRTVGKAGAFEIPAGLDLTAAVAATVDSASGADGGATARLWVADDRAAGLRRIATTVTPAQRDGAAGDEIEVPIGTESGLVRMVLSAGSDVVVLEPKSLRDKVIGALDAIIAAGA</sequence>